<dbReference type="SUPFAM" id="SSF56024">
    <property type="entry name" value="Phospholipase D/nuclease"/>
    <property type="match status" value="1"/>
</dbReference>
<dbReference type="CDD" id="cd18032">
    <property type="entry name" value="DEXHc_RE_I_III_res"/>
    <property type="match status" value="1"/>
</dbReference>
<dbReference type="SMART" id="SM00490">
    <property type="entry name" value="HELICc"/>
    <property type="match status" value="1"/>
</dbReference>
<evidence type="ECO:0000259" key="2">
    <source>
        <dbReference type="PROSITE" id="PS51194"/>
    </source>
</evidence>
<dbReference type="InterPro" id="IPR006935">
    <property type="entry name" value="Helicase/UvrB_N"/>
</dbReference>
<dbReference type="PROSITE" id="PS51192">
    <property type="entry name" value="HELICASE_ATP_BIND_1"/>
    <property type="match status" value="1"/>
</dbReference>
<dbReference type="InterPro" id="IPR036286">
    <property type="entry name" value="LexA/Signal_pep-like_sf"/>
</dbReference>
<proteinExistence type="predicted"/>
<dbReference type="InterPro" id="IPR025202">
    <property type="entry name" value="PLD-like_dom"/>
</dbReference>
<dbReference type="Pfam" id="PF00271">
    <property type="entry name" value="Helicase_C"/>
    <property type="match status" value="1"/>
</dbReference>
<dbReference type="SUPFAM" id="SSF52540">
    <property type="entry name" value="P-loop containing nucleoside triphosphate hydrolases"/>
    <property type="match status" value="1"/>
</dbReference>
<dbReference type="Pfam" id="PF11907">
    <property type="entry name" value="DUF3427"/>
    <property type="match status" value="1"/>
</dbReference>
<dbReference type="SMART" id="SM00487">
    <property type="entry name" value="DEXDc"/>
    <property type="match status" value="1"/>
</dbReference>
<dbReference type="Proteomes" id="UP001281217">
    <property type="component" value="Unassembled WGS sequence"/>
</dbReference>
<dbReference type="PROSITE" id="PS51194">
    <property type="entry name" value="HELICASE_CTER"/>
    <property type="match status" value="1"/>
</dbReference>
<comment type="caution">
    <text evidence="3">The sequence shown here is derived from an EMBL/GenBank/DDBJ whole genome shotgun (WGS) entry which is preliminary data.</text>
</comment>
<evidence type="ECO:0000313" key="3">
    <source>
        <dbReference type="EMBL" id="MDX9686359.1"/>
    </source>
</evidence>
<dbReference type="InterPro" id="IPR050742">
    <property type="entry name" value="Helicase_Restrict-Modif_Enz"/>
</dbReference>
<dbReference type="CDD" id="cd09205">
    <property type="entry name" value="PLDc_N_DEXD_b3"/>
    <property type="match status" value="1"/>
</dbReference>
<dbReference type="InterPro" id="IPR039418">
    <property type="entry name" value="LexA-like"/>
</dbReference>
<dbReference type="CDD" id="cd06529">
    <property type="entry name" value="S24_LexA-like"/>
    <property type="match status" value="1"/>
</dbReference>
<dbReference type="InterPro" id="IPR014001">
    <property type="entry name" value="Helicase_ATP-bd"/>
</dbReference>
<dbReference type="EMBL" id="JAVRDO010000002">
    <property type="protein sequence ID" value="MDX9686359.1"/>
    <property type="molecule type" value="Genomic_DNA"/>
</dbReference>
<dbReference type="SUPFAM" id="SSF51306">
    <property type="entry name" value="LexA/Signal peptidase"/>
    <property type="match status" value="1"/>
</dbReference>
<dbReference type="PANTHER" id="PTHR47396:SF1">
    <property type="entry name" value="ATP-DEPENDENT HELICASE IRC3-RELATED"/>
    <property type="match status" value="1"/>
</dbReference>
<keyword evidence="4" id="KW-1185">Reference proteome</keyword>
<accession>A0ABU5BUC2</accession>
<sequence>MAERVVIQGKGMNKKLVVGGSDDPFLPHLCASIHQADDVEMAVAFIKSTGLRLLMPDLLQALQRPDDMPQVRMRIITSDYLDVTDPEALRLLALLQEQGAEVKVYEATGSSFHMKAYLFAGARADGCQWGRAFIGSSNISRQALQHGLEWNYRIDYPGDDGYLETRQRFEQLFSHPRAVVLSDAWIDEYQRRRVKPAQPLEAGSNESDPPPEPSPIQQQALQALMDTRQQGYVRGLVVLATGLGKTWLAAFDAVQTGARRVLFIAHREEILNQAASTFARIKPSARIGFYRGQQRDTQVDILCASVQTLGKIEHLERFKPQHFDYIVIDEFHHAAAPTYHRLLNYFVPSFLLGLTATPDRTDSANILALCDGNLVFERNLFAGVSAKLLVPFHYYGIFDEDVDYQSIPWRNGRFDPELLANKLATLGRARHALATWRLRAQKRTLGFCISTRHADFMAQYFRQQGVKAAAVYADSKLSRGEALEQLAGGELQVLFSVDLFNEGMDLPAIDTVMMLRPTESKILFLQQLGRGLRCSKGKDKLVVLDFVANHKSFLHKPMALMNKAMNYRDLANFARAAEAQQLELPEGCYVNYDLQFINFLKSLDSGSVQSDYQALRDSLGRRPTLTEFYHSGASMADMRRQYGSWFDLLREVEQDLTSEQIELAARYADFLREIEVTNMNKSYKAVLLEAFLELDGWHHAPELAALASRSWQVLQRRRALQSDLPESYRGTTEEPADWLAYWKKNPIAAWISGRFFHVEQGLFIASVNVSEAEATELSEMVQELADYRLATYVARPGVVPLPVTPILGETNKVELPYFPSLKIACGHFRTADAGAPEYRLVPKELGQLTPDKHFIARASGSSMDGGKSPIRDGDYLLCELISVESAGKLTGEILAIERQDEAGDNQYLLRKVLKDVAGQYTLRANNPDYADIIVTDELRAQLRTFARLKRVLDPLAMMVGQRFMREDIPPLFGQEFNPGSWNSGHIVLHDPQAHILLVTLNQQGKAADLRYLNRWVDERHFHWQTQNQTSPNSSRGKAIIEQDQTGLSIHLFVRDHKLEHGKAASFTYHGRVRYLRHTGSQPMSIDFELLD</sequence>
<gene>
    <name evidence="3" type="ORF">RED13_000748</name>
</gene>
<dbReference type="PANTHER" id="PTHR47396">
    <property type="entry name" value="TYPE I RESTRICTION ENZYME ECOKI R PROTEIN"/>
    <property type="match status" value="1"/>
</dbReference>
<dbReference type="Gene3D" id="3.30.870.10">
    <property type="entry name" value="Endonuclease Chain A"/>
    <property type="match status" value="1"/>
</dbReference>
<name>A0ABU5BUC2_9GAMM</name>
<dbReference type="InterPro" id="IPR001650">
    <property type="entry name" value="Helicase_C-like"/>
</dbReference>
<dbReference type="Pfam" id="PF13091">
    <property type="entry name" value="PLDc_2"/>
    <property type="match status" value="1"/>
</dbReference>
<evidence type="ECO:0000259" key="1">
    <source>
        <dbReference type="PROSITE" id="PS51192"/>
    </source>
</evidence>
<protein>
    <submittedName>
        <fullName evidence="3">DUF3427 domain-containing protein</fullName>
    </submittedName>
</protein>
<feature type="domain" description="Helicase ATP-binding" evidence="1">
    <location>
        <begin position="226"/>
        <end position="376"/>
    </location>
</feature>
<dbReference type="InterPro" id="IPR027417">
    <property type="entry name" value="P-loop_NTPase"/>
</dbReference>
<organism evidence="3 4">
    <name type="scientific">Halopseudomonas formosensis</name>
    <dbReference type="NCBI Taxonomy" id="1002526"/>
    <lineage>
        <taxon>Bacteria</taxon>
        <taxon>Pseudomonadati</taxon>
        <taxon>Pseudomonadota</taxon>
        <taxon>Gammaproteobacteria</taxon>
        <taxon>Pseudomonadales</taxon>
        <taxon>Pseudomonadaceae</taxon>
        <taxon>Halopseudomonas</taxon>
    </lineage>
</organism>
<dbReference type="Gene3D" id="3.40.50.300">
    <property type="entry name" value="P-loop containing nucleotide triphosphate hydrolases"/>
    <property type="match status" value="2"/>
</dbReference>
<dbReference type="InterPro" id="IPR015927">
    <property type="entry name" value="Peptidase_S24_S26A/B/C"/>
</dbReference>
<dbReference type="Pfam" id="PF04851">
    <property type="entry name" value="ResIII"/>
    <property type="match status" value="1"/>
</dbReference>
<feature type="domain" description="Helicase C-terminal" evidence="2">
    <location>
        <begin position="433"/>
        <end position="576"/>
    </location>
</feature>
<dbReference type="CDD" id="cd18799">
    <property type="entry name" value="SF2_C_EcoAI-like"/>
    <property type="match status" value="1"/>
</dbReference>
<dbReference type="InterPro" id="IPR021835">
    <property type="entry name" value="DUF3427"/>
</dbReference>
<evidence type="ECO:0000313" key="4">
    <source>
        <dbReference type="Proteomes" id="UP001281217"/>
    </source>
</evidence>
<dbReference type="Gene3D" id="2.10.109.10">
    <property type="entry name" value="Umud Fragment, subunit A"/>
    <property type="match status" value="1"/>
</dbReference>
<dbReference type="Pfam" id="PF00717">
    <property type="entry name" value="Peptidase_S24"/>
    <property type="match status" value="1"/>
</dbReference>
<reference evidence="4" key="1">
    <citation type="submission" date="2023-07" db="EMBL/GenBank/DDBJ databases">
        <authorList>
            <person name="de Witt J."/>
        </authorList>
    </citation>
    <scope>NUCLEOTIDE SEQUENCE [LARGE SCALE GENOMIC DNA]</scope>
    <source>
        <strain evidence="4">FZJ</strain>
    </source>
</reference>